<evidence type="ECO:0000313" key="2">
    <source>
        <dbReference type="Proteomes" id="UP001055879"/>
    </source>
</evidence>
<dbReference type="Proteomes" id="UP001055879">
    <property type="component" value="Linkage Group LG15"/>
</dbReference>
<evidence type="ECO:0000313" key="1">
    <source>
        <dbReference type="EMBL" id="KAI3673703.1"/>
    </source>
</evidence>
<organism evidence="1 2">
    <name type="scientific">Arctium lappa</name>
    <name type="common">Greater burdock</name>
    <name type="synonym">Lappa major</name>
    <dbReference type="NCBI Taxonomy" id="4217"/>
    <lineage>
        <taxon>Eukaryota</taxon>
        <taxon>Viridiplantae</taxon>
        <taxon>Streptophyta</taxon>
        <taxon>Embryophyta</taxon>
        <taxon>Tracheophyta</taxon>
        <taxon>Spermatophyta</taxon>
        <taxon>Magnoliopsida</taxon>
        <taxon>eudicotyledons</taxon>
        <taxon>Gunneridae</taxon>
        <taxon>Pentapetalae</taxon>
        <taxon>asterids</taxon>
        <taxon>campanulids</taxon>
        <taxon>Asterales</taxon>
        <taxon>Asteraceae</taxon>
        <taxon>Carduoideae</taxon>
        <taxon>Cardueae</taxon>
        <taxon>Arctiinae</taxon>
        <taxon>Arctium</taxon>
    </lineage>
</organism>
<reference evidence="2" key="1">
    <citation type="journal article" date="2022" name="Mol. Ecol. Resour.">
        <title>The genomes of chicory, endive, great burdock and yacon provide insights into Asteraceae palaeo-polyploidization history and plant inulin production.</title>
        <authorList>
            <person name="Fan W."/>
            <person name="Wang S."/>
            <person name="Wang H."/>
            <person name="Wang A."/>
            <person name="Jiang F."/>
            <person name="Liu H."/>
            <person name="Zhao H."/>
            <person name="Xu D."/>
            <person name="Zhang Y."/>
        </authorList>
    </citation>
    <scope>NUCLEOTIDE SEQUENCE [LARGE SCALE GENOMIC DNA]</scope>
    <source>
        <strain evidence="2">cv. Niubang</strain>
    </source>
</reference>
<reference evidence="1 2" key="2">
    <citation type="journal article" date="2022" name="Mol. Ecol. Resour.">
        <title>The genomes of chicory, endive, great burdock and yacon provide insights into Asteraceae paleo-polyploidization history and plant inulin production.</title>
        <authorList>
            <person name="Fan W."/>
            <person name="Wang S."/>
            <person name="Wang H."/>
            <person name="Wang A."/>
            <person name="Jiang F."/>
            <person name="Liu H."/>
            <person name="Zhao H."/>
            <person name="Xu D."/>
            <person name="Zhang Y."/>
        </authorList>
    </citation>
    <scope>NUCLEOTIDE SEQUENCE [LARGE SCALE GENOMIC DNA]</scope>
    <source>
        <strain evidence="2">cv. Niubang</strain>
    </source>
</reference>
<keyword evidence="2" id="KW-1185">Reference proteome</keyword>
<proteinExistence type="predicted"/>
<gene>
    <name evidence="1" type="ORF">L6452_39830</name>
</gene>
<comment type="caution">
    <text evidence="1">The sequence shown here is derived from an EMBL/GenBank/DDBJ whole genome shotgun (WGS) entry which is preliminary data.</text>
</comment>
<dbReference type="EMBL" id="CM042061">
    <property type="protein sequence ID" value="KAI3673703.1"/>
    <property type="molecule type" value="Genomic_DNA"/>
</dbReference>
<name>A0ACB8XUJ6_ARCLA</name>
<protein>
    <submittedName>
        <fullName evidence="1">Uncharacterized protein</fullName>
    </submittedName>
</protein>
<sequence>MKKSSINPSIEFQETTLFHNFSYHLIPLLQLDFLQNFLGSNSNNSSTNFFNFLLKKGFHGIPTICCVTIQNLLRIFRPQKPESRSFHEKPEFRNERNRTCYRFS</sequence>
<accession>A0ACB8XUJ6</accession>